<dbReference type="InterPro" id="IPR004654">
    <property type="entry name" value="ROK_glcA"/>
</dbReference>
<dbReference type="InterPro" id="IPR000600">
    <property type="entry name" value="ROK"/>
</dbReference>
<dbReference type="InterPro" id="IPR049874">
    <property type="entry name" value="ROK_cs"/>
</dbReference>
<reference evidence="9 10" key="1">
    <citation type="submission" date="2018-11" db="EMBL/GenBank/DDBJ databases">
        <title>Phylogenetic determinants of toxin gene distribution in genomes of Brevibacillus laterosporus.</title>
        <authorList>
            <person name="Glare T.R."/>
            <person name="Durrant A."/>
            <person name="Berry C."/>
            <person name="Palma L."/>
            <person name="Ormskirk M."/>
            <person name="Cox M.O."/>
        </authorList>
    </citation>
    <scope>NUCLEOTIDE SEQUENCE [LARGE SCALE GENOMIC DNA]</scope>
    <source>
        <strain evidence="9 10">1821L</strain>
    </source>
</reference>
<evidence type="ECO:0000256" key="8">
    <source>
        <dbReference type="ARBA" id="ARBA00032386"/>
    </source>
</evidence>
<keyword evidence="6 9" id="KW-0418">Kinase</keyword>
<dbReference type="EMBL" id="CP033464">
    <property type="protein sequence ID" value="QDX91384.1"/>
    <property type="molecule type" value="Genomic_DNA"/>
</dbReference>
<dbReference type="PROSITE" id="PS01125">
    <property type="entry name" value="ROK"/>
    <property type="match status" value="1"/>
</dbReference>
<evidence type="ECO:0000256" key="7">
    <source>
        <dbReference type="ARBA" id="ARBA00022840"/>
    </source>
</evidence>
<evidence type="ECO:0000256" key="4">
    <source>
        <dbReference type="ARBA" id="ARBA00022679"/>
    </source>
</evidence>
<evidence type="ECO:0000313" key="10">
    <source>
        <dbReference type="Proteomes" id="UP000319432"/>
    </source>
</evidence>
<dbReference type="SUPFAM" id="SSF53067">
    <property type="entry name" value="Actin-like ATPase domain"/>
    <property type="match status" value="1"/>
</dbReference>
<dbReference type="OrthoDB" id="9810372at2"/>
<gene>
    <name evidence="9" type="ORF">EEL30_02730</name>
</gene>
<evidence type="ECO:0000256" key="2">
    <source>
        <dbReference type="ARBA" id="ARBA00012323"/>
    </source>
</evidence>
<dbReference type="AlphaFoldDB" id="A0A518V321"/>
<keyword evidence="7" id="KW-0067">ATP-binding</keyword>
<dbReference type="EC" id="2.7.1.2" evidence="2"/>
<dbReference type="GO" id="GO:0005737">
    <property type="term" value="C:cytoplasm"/>
    <property type="evidence" value="ECO:0007669"/>
    <property type="project" value="InterPro"/>
</dbReference>
<dbReference type="Pfam" id="PF00480">
    <property type="entry name" value="ROK"/>
    <property type="match status" value="1"/>
</dbReference>
<dbReference type="GO" id="GO:0006096">
    <property type="term" value="P:glycolytic process"/>
    <property type="evidence" value="ECO:0007669"/>
    <property type="project" value="InterPro"/>
</dbReference>
<evidence type="ECO:0000256" key="3">
    <source>
        <dbReference type="ARBA" id="ARBA00014701"/>
    </source>
</evidence>
<dbReference type="GO" id="GO:0004340">
    <property type="term" value="F:glucokinase activity"/>
    <property type="evidence" value="ECO:0007669"/>
    <property type="project" value="UniProtKB-EC"/>
</dbReference>
<dbReference type="Gene3D" id="3.30.420.40">
    <property type="match status" value="2"/>
</dbReference>
<keyword evidence="5" id="KW-0547">Nucleotide-binding</keyword>
<evidence type="ECO:0000256" key="5">
    <source>
        <dbReference type="ARBA" id="ARBA00022741"/>
    </source>
</evidence>
<protein>
    <recommendedName>
        <fullName evidence="3">Glucokinase</fullName>
        <ecNumber evidence="2">2.7.1.2</ecNumber>
    </recommendedName>
    <alternativeName>
        <fullName evidence="8">Glucose kinase</fullName>
    </alternativeName>
</protein>
<keyword evidence="4 9" id="KW-0808">Transferase</keyword>
<dbReference type="GO" id="GO:0005524">
    <property type="term" value="F:ATP binding"/>
    <property type="evidence" value="ECO:0007669"/>
    <property type="project" value="UniProtKB-KW"/>
</dbReference>
<evidence type="ECO:0000256" key="6">
    <source>
        <dbReference type="ARBA" id="ARBA00022777"/>
    </source>
</evidence>
<dbReference type="Proteomes" id="UP000319432">
    <property type="component" value="Chromosome"/>
</dbReference>
<dbReference type="PANTHER" id="PTHR18964">
    <property type="entry name" value="ROK (REPRESSOR, ORF, KINASE) FAMILY"/>
    <property type="match status" value="1"/>
</dbReference>
<dbReference type="InterPro" id="IPR043129">
    <property type="entry name" value="ATPase_NBD"/>
</dbReference>
<organism evidence="9 10">
    <name type="scientific">Brevibacillus laterosporus</name>
    <name type="common">Bacillus laterosporus</name>
    <dbReference type="NCBI Taxonomy" id="1465"/>
    <lineage>
        <taxon>Bacteria</taxon>
        <taxon>Bacillati</taxon>
        <taxon>Bacillota</taxon>
        <taxon>Bacilli</taxon>
        <taxon>Bacillales</taxon>
        <taxon>Paenibacillaceae</taxon>
        <taxon>Brevibacillus</taxon>
    </lineage>
</organism>
<proteinExistence type="inferred from homology"/>
<dbReference type="CDD" id="cd24062">
    <property type="entry name" value="ASKHA_NBD_ROK_BsGLK-like"/>
    <property type="match status" value="1"/>
</dbReference>
<evidence type="ECO:0000313" key="9">
    <source>
        <dbReference type="EMBL" id="QDX91384.1"/>
    </source>
</evidence>
<accession>A0A518V321</accession>
<sequence>MKDKWLVGVDIGGTTIKLAFLTQNGAILRKWEIPTDTSMNGSNIPDDIARELRNQLARMGQDRNDVLGIGIGAPGPVNIKTGSVDVAVNLGWVSFPLQERLEQATGLPVVVDNDANIAALGEMWKGAGEGARDLICVTLGTGVGGGIISNGAIVRGVNGSAGEIGHIAAIPEGGAPCNCGKTGCLETVASATGIVRMAMVEVHTSYESSSLRTYLETGSSLTAKVVFEAAKAGDNLASKVIRELTFHLGIALANLANGTNPQKIVIGGGVSQAGNALIVPLRQQFVRFTFPRVAIGAKIVLATLGNDAGVTGGARLALDACKQKMLII</sequence>
<name>A0A518V321_BRELA</name>
<evidence type="ECO:0000256" key="1">
    <source>
        <dbReference type="ARBA" id="ARBA00006479"/>
    </source>
</evidence>
<dbReference type="PANTHER" id="PTHR18964:SF149">
    <property type="entry name" value="BIFUNCTIONAL UDP-N-ACETYLGLUCOSAMINE 2-EPIMERASE_N-ACETYLMANNOSAMINE KINASE"/>
    <property type="match status" value="1"/>
</dbReference>
<keyword evidence="10" id="KW-1185">Reference proteome</keyword>
<dbReference type="NCBIfam" id="TIGR00744">
    <property type="entry name" value="ROK_glcA_fam"/>
    <property type="match status" value="1"/>
</dbReference>
<comment type="similarity">
    <text evidence="1">Belongs to the ROK (NagC/XylR) family.</text>
</comment>